<comment type="caution">
    <text evidence="1">The sequence shown here is derived from an EMBL/GenBank/DDBJ whole genome shotgun (WGS) entry which is preliminary data.</text>
</comment>
<name>A0ACC1M7H9_9FUNG</name>
<evidence type="ECO:0000313" key="2">
    <source>
        <dbReference type="Proteomes" id="UP001139981"/>
    </source>
</evidence>
<keyword evidence="1" id="KW-0269">Exonuclease</keyword>
<proteinExistence type="predicted"/>
<keyword evidence="1" id="KW-0540">Nuclease</keyword>
<organism evidence="1 2">
    <name type="scientific">Coemansia aciculifera</name>
    <dbReference type="NCBI Taxonomy" id="417176"/>
    <lineage>
        <taxon>Eukaryota</taxon>
        <taxon>Fungi</taxon>
        <taxon>Fungi incertae sedis</taxon>
        <taxon>Zoopagomycota</taxon>
        <taxon>Kickxellomycotina</taxon>
        <taxon>Kickxellomycetes</taxon>
        <taxon>Kickxellales</taxon>
        <taxon>Kickxellaceae</taxon>
        <taxon>Coemansia</taxon>
    </lineage>
</organism>
<keyword evidence="2" id="KW-1185">Reference proteome</keyword>
<dbReference type="Proteomes" id="UP001139981">
    <property type="component" value="Unassembled WGS sequence"/>
</dbReference>
<evidence type="ECO:0000313" key="1">
    <source>
        <dbReference type="EMBL" id="KAJ2897640.1"/>
    </source>
</evidence>
<reference evidence="1" key="1">
    <citation type="submission" date="2022-07" db="EMBL/GenBank/DDBJ databases">
        <title>Phylogenomic reconstructions and comparative analyses of Kickxellomycotina fungi.</title>
        <authorList>
            <person name="Reynolds N.K."/>
            <person name="Stajich J.E."/>
            <person name="Barry K."/>
            <person name="Grigoriev I.V."/>
            <person name="Crous P."/>
            <person name="Smith M.E."/>
        </authorList>
    </citation>
    <scope>NUCLEOTIDE SEQUENCE</scope>
    <source>
        <strain evidence="1">CBS 190363</strain>
    </source>
</reference>
<gene>
    <name evidence="1" type="primary">exo2_1</name>
    <name evidence="1" type="ORF">IWW38_001652</name>
</gene>
<sequence>MGIPKFFRWLSGRYPLVCERISDDNIPEFDNLYLDMNGIIHNCTHPKDGEAPAPATDEERFLAIFYYIDFLFNKIRPQKVFFLGIDGVAPRAKMNEQRARRFRTAQELQELHVKDLAERRANGEVIHAADEESSSEGMFDPTCITPGTEFMDKLTEALRYYINKRVSEDANWRKPQIILSAPNVPGEGEHKIMDYIRFSRAQPGYSPNVRHCLYGLDADLIMLGLLSHEPHFSLLREEVLFGGRGQKNAGGGASADPSMQAFYLLHISVLRDYLDHEFSGLKSELGCSAQYAAMERNGTAVGGGGQGGDSNAFDLERIIDDYILMIMLVGNDFLPNLPKLSINGGALNFMFATYTRIRPSLGGYLHDNGILNLERLEVFMREIAKFEVDSFKLEVANHQWYQVYKHKAMLRGETPEASSVVEDHGRGGGGRNRRRGLGAGRGDMHDDFGGDVDYSSVVGEAATPIKGNQLVISKSQQGMLELIRRFAQRALPKAAVASHKVQMQFLPGPATALDNVIVKRAADLLGIHVGHEYAHDGSLTLYVAVGSAKAIAKLEFEDSSSSAGDEPNGIGFVSASNSTSFQALAGGIEDESDDDSELRPRAAEECAVPDFVERVSDIGDEEAVAGYVAMRLRELDNVLVVADAELDLYTQTGDVSDFWQRFELWKAAYYGAKLEIVYSAPDVSDESCDSTASGQRFRAPAPTVEPMCRSYIGTLQWVLQYYYRGCQSWSWYYPYHYAPCISDICANLKAYSVTDFGGDEPYTPYEQLMCVLPPYSRKLLPPALRALMVDVDSPIRDMYPTSFSVDMNGKKMAWEAVVLIDFVDSDRIRAAMAPRLLQLSDDEQRRNSRGTNMAYSYTPIGVEDDAADAPTYTAPVTLKFPPIRPLKCKGVIFLMPSLKPKPGHAALQLVSGLVRGASTRASMKAGFPSLFTVAHSAQLAFNGTEVFGFPSRDESMQIALEDAGVHDAETLVSELLGGKRSSAAGYQPRRLFVAWPYLRDAVLVGVSDSSGTYTFDGSGSEVIFLEHEGAGERQVWTRRYMDAVHCAKKTQAVITPDAARVLVHVLHLRGLELFPDGSLVRDYGFPQSRNHQESKPWAPPAQWSAAGVRAYPSSLVSMDLTGAWVNNPRFMEHDAIPLDQALPVKDRAFFLGRTALYGSPAKVIGHSYDSAGTAVGVDLQLVASADSKHDNYLAVNALAHQSRCGGEHYVPSYAVARELGVSPLLLSRITSKMMLVDEGKVGDKARIHVGLDLKFEAKRLKVAGFTRRGPNGWQFSDRAVDLIARYKQAFPRMFARLESIKSTSSLLTAAECFWPESPATDARAYVSDEVKRVRQWMKENVDRSSMIQVPIESDLLSSAQVAAIVAARAATKPAATKRVVIRGVRREAALRPADAEHILKGQSLMVGHRVIYVSDRSGSVPFGAKGYVVGIHAREAPAPSASQTTEPAAANSQYVAKLQQEGVPADMIAAVEILLDHPFIDGTTLEGRCPPQRGALVRPYQVLDLTSWGLGQTITSAAAVKAAPRRVDAIAPAPDTLPHSRNAMAGQTATVAAKARVYFSNPARVAAEGVSVPEPRRAPWANRKPSAAAAAVAASQPANDDDNQRAQSIISTLLAGPMKNLSIAAEPAPAASSKCPIVIEDEYLSDSMDEDDTGVSARSKGVYYNYNNDRPPVVFSQHGRGGRGRGGARGGGRGGSFAPSSQNGSPNAWRGRGRGRGRGSRNPLNRSDDA</sequence>
<protein>
    <submittedName>
        <fullName evidence="1">Exonuclease II Exo2</fullName>
    </submittedName>
</protein>
<accession>A0ACC1M7H9</accession>
<keyword evidence="1" id="KW-0378">Hydrolase</keyword>
<dbReference type="EMBL" id="JANBVB010000104">
    <property type="protein sequence ID" value="KAJ2897640.1"/>
    <property type="molecule type" value="Genomic_DNA"/>
</dbReference>